<protein>
    <recommendedName>
        <fullName evidence="5">DUF4189 domain-containing protein</fullName>
    </recommendedName>
</protein>
<organism evidence="3 4">
    <name type="scientific">Endozoicomonas elysicola</name>
    <dbReference type="NCBI Taxonomy" id="305900"/>
    <lineage>
        <taxon>Bacteria</taxon>
        <taxon>Pseudomonadati</taxon>
        <taxon>Pseudomonadota</taxon>
        <taxon>Gammaproteobacteria</taxon>
        <taxon>Oceanospirillales</taxon>
        <taxon>Endozoicomonadaceae</taxon>
        <taxon>Endozoicomonas</taxon>
    </lineage>
</organism>
<evidence type="ECO:0000313" key="4">
    <source>
        <dbReference type="Proteomes" id="UP000027997"/>
    </source>
</evidence>
<evidence type="ECO:0000256" key="1">
    <source>
        <dbReference type="SAM" id="Coils"/>
    </source>
</evidence>
<name>A0A081KAB5_9GAMM</name>
<sequence>MKYLIVLSMLLLGPGIQAFDTPEVQELRKEVQQLRKEVRRLEKRVMALEPDTPKGHSMQWGCYLNDIRAGGLFAHAATEAEARGKVLNQCSNKNGACFEQQITCSKSD</sequence>
<keyword evidence="1" id="KW-0175">Coiled coil</keyword>
<feature type="chain" id="PRO_5001758731" description="DUF4189 domain-containing protein" evidence="2">
    <location>
        <begin position="19"/>
        <end position="108"/>
    </location>
</feature>
<keyword evidence="4" id="KW-1185">Reference proteome</keyword>
<evidence type="ECO:0000256" key="2">
    <source>
        <dbReference type="SAM" id="SignalP"/>
    </source>
</evidence>
<evidence type="ECO:0000313" key="3">
    <source>
        <dbReference type="EMBL" id="KEI71091.1"/>
    </source>
</evidence>
<feature type="signal peptide" evidence="2">
    <location>
        <begin position="1"/>
        <end position="18"/>
    </location>
</feature>
<dbReference type="AlphaFoldDB" id="A0A081KAB5"/>
<keyword evidence="2" id="KW-0732">Signal</keyword>
<comment type="caution">
    <text evidence="3">The sequence shown here is derived from an EMBL/GenBank/DDBJ whole genome shotgun (WGS) entry which is preliminary data.</text>
</comment>
<gene>
    <name evidence="3" type="ORF">GV64_10340</name>
</gene>
<dbReference type="EMBL" id="JOJP01000001">
    <property type="protein sequence ID" value="KEI71091.1"/>
    <property type="molecule type" value="Genomic_DNA"/>
</dbReference>
<dbReference type="RefSeq" id="WP_020585012.1">
    <property type="nucleotide sequence ID" value="NZ_JOJP01000001.1"/>
</dbReference>
<proteinExistence type="predicted"/>
<accession>A0A081KAB5</accession>
<dbReference type="Proteomes" id="UP000027997">
    <property type="component" value="Unassembled WGS sequence"/>
</dbReference>
<reference evidence="3 4" key="1">
    <citation type="submission" date="2014-06" db="EMBL/GenBank/DDBJ databases">
        <title>Whole Genome Sequences of Three Symbiotic Endozoicomonas Bacteria.</title>
        <authorList>
            <person name="Neave M.J."/>
            <person name="Apprill A."/>
            <person name="Voolstra C.R."/>
        </authorList>
    </citation>
    <scope>NUCLEOTIDE SEQUENCE [LARGE SCALE GENOMIC DNA]</scope>
    <source>
        <strain evidence="3 4">DSM 22380</strain>
    </source>
</reference>
<evidence type="ECO:0008006" key="5">
    <source>
        <dbReference type="Google" id="ProtNLM"/>
    </source>
</evidence>
<feature type="coiled-coil region" evidence="1">
    <location>
        <begin position="24"/>
        <end position="51"/>
    </location>
</feature>